<comment type="similarity">
    <text evidence="1 2">Belongs to the glycosyl hydrolase 35 family.</text>
</comment>
<evidence type="ECO:0000313" key="6">
    <source>
        <dbReference type="EMBL" id="MVA75182.1"/>
    </source>
</evidence>
<keyword evidence="7" id="KW-1185">Reference proteome</keyword>
<dbReference type="InterPro" id="IPR001944">
    <property type="entry name" value="Glycoside_Hdrlase_35"/>
</dbReference>
<feature type="domain" description="Glycoside hydrolase 35 catalytic" evidence="5">
    <location>
        <begin position="20"/>
        <end position="355"/>
    </location>
</feature>
<accession>A0A6A9UU52</accession>
<evidence type="ECO:0000313" key="7">
    <source>
        <dbReference type="Proteomes" id="UP000435304"/>
    </source>
</evidence>
<keyword evidence="4" id="KW-0472">Membrane</keyword>
<evidence type="ECO:0000256" key="3">
    <source>
        <dbReference type="SAM" id="MobiDB-lite"/>
    </source>
</evidence>
<dbReference type="GO" id="GO:0004553">
    <property type="term" value="F:hydrolase activity, hydrolyzing O-glycosyl compounds"/>
    <property type="evidence" value="ECO:0007669"/>
    <property type="project" value="InterPro"/>
</dbReference>
<feature type="region of interest" description="Disordered" evidence="3">
    <location>
        <begin position="735"/>
        <end position="760"/>
    </location>
</feature>
<dbReference type="Gene3D" id="3.20.20.80">
    <property type="entry name" value="Glycosidases"/>
    <property type="match status" value="1"/>
</dbReference>
<dbReference type="GO" id="GO:0005975">
    <property type="term" value="P:carbohydrate metabolic process"/>
    <property type="evidence" value="ECO:0007669"/>
    <property type="project" value="InterPro"/>
</dbReference>
<dbReference type="PANTHER" id="PTHR23421">
    <property type="entry name" value="BETA-GALACTOSIDASE RELATED"/>
    <property type="match status" value="1"/>
</dbReference>
<dbReference type="Pfam" id="PF01301">
    <property type="entry name" value="Glyco_hydro_35"/>
    <property type="match status" value="1"/>
</dbReference>
<gene>
    <name evidence="6" type="ORF">GC722_03930</name>
</gene>
<proteinExistence type="inferred from homology"/>
<keyword evidence="4" id="KW-1133">Transmembrane helix</keyword>
<evidence type="ECO:0000256" key="4">
    <source>
        <dbReference type="SAM" id="Phobius"/>
    </source>
</evidence>
<dbReference type="InterPro" id="IPR017853">
    <property type="entry name" value="GH"/>
</dbReference>
<organism evidence="6 7">
    <name type="scientific">Auraticoccus cholistanensis</name>
    <dbReference type="NCBI Taxonomy" id="2656650"/>
    <lineage>
        <taxon>Bacteria</taxon>
        <taxon>Bacillati</taxon>
        <taxon>Actinomycetota</taxon>
        <taxon>Actinomycetes</taxon>
        <taxon>Propionibacteriales</taxon>
        <taxon>Propionibacteriaceae</taxon>
        <taxon>Auraticoccus</taxon>
    </lineage>
</organism>
<feature type="region of interest" description="Disordered" evidence="3">
    <location>
        <begin position="598"/>
        <end position="617"/>
    </location>
</feature>
<evidence type="ECO:0000259" key="5">
    <source>
        <dbReference type="Pfam" id="PF01301"/>
    </source>
</evidence>
<name>A0A6A9UU52_9ACTN</name>
<feature type="transmembrane region" description="Helical" evidence="4">
    <location>
        <begin position="46"/>
        <end position="65"/>
    </location>
</feature>
<dbReference type="InterPro" id="IPR031330">
    <property type="entry name" value="Gly_Hdrlase_35_cat"/>
</dbReference>
<feature type="compositionally biased region" description="Polar residues" evidence="3">
    <location>
        <begin position="748"/>
        <end position="760"/>
    </location>
</feature>
<evidence type="ECO:0000256" key="2">
    <source>
        <dbReference type="RuleBase" id="RU003679"/>
    </source>
</evidence>
<dbReference type="Proteomes" id="UP000435304">
    <property type="component" value="Unassembled WGS sequence"/>
</dbReference>
<dbReference type="RefSeq" id="WP_156608148.1">
    <property type="nucleotide sequence ID" value="NZ_WPCU01000004.1"/>
</dbReference>
<dbReference type="AlphaFoldDB" id="A0A6A9UU52"/>
<sequence>MSNDVETHTRVRLTSRWLEVDGARCIPVSGELHYSRVPRRRWEEELRLLVASGITMVSTYVFWIHHEREQGRVRFDGDLDVAEFIVTADRVGIDVVLRIGPWAHGESRNGGLPDWVLATAPSTRQDDPTYLALVQRWFERLGEQVGHHCGPDGRVVAIQLENELYDQPTHITTLKRLARGAGLSAPLWTATAWGGALLPPHEVLPVYSGYADGFWADQGSGWDDSFRDHFTFSHRWDDPGVGADQRAAGLEVVVRDLDPEFPPATCELGGGMATAYHRRPVARGEDIAAVANVKLGNGSVWQGFYMYAGGTNPEDHLQESHATGYPCDLPRFDYDFQAALGATGLPGPGMAALREHNAFVGAFGDRLADMGSTLPDGAPVDVHDLATLRWAVRSDGRSGFLFINTHQPHQPLSGHTDVQLRVGLDEEELLVPDQPVDLPSGLVARWPLQLDIEGVRLQWATASVVGLVPGAPPTLVLRAEAGVPARLLLAPGSTGELDGRQVALGMTPLELLPGGVLVVDGRLRILLVDGEQVGRLWFLDGQLVDSVHPVWSDRGRLTARAAEQPAVARWSGRCFEPVALTPTGHPVLRPVQVTRVREPSDPPARYGHHAGRSSAPSDEQLDAVAGVWQLPPLHPGDVGPGALLELLVRWEGDVAQLRADGVPVADRFWDGREWRIDITALPPQAVLTLHVAPLTTRTVVDLDPVAEARRREAAVLCAVLGVELVGSVLWQETGRGGADGSGAGEPAQETSASSADQVRQ</sequence>
<dbReference type="PRINTS" id="PR00742">
    <property type="entry name" value="GLHYDRLASE35"/>
</dbReference>
<dbReference type="SUPFAM" id="SSF51445">
    <property type="entry name" value="(Trans)glycosidases"/>
    <property type="match status" value="1"/>
</dbReference>
<protein>
    <submittedName>
        <fullName evidence="6">Beta-galactosidase</fullName>
    </submittedName>
</protein>
<evidence type="ECO:0000256" key="1">
    <source>
        <dbReference type="ARBA" id="ARBA00009809"/>
    </source>
</evidence>
<reference evidence="6 7" key="1">
    <citation type="submission" date="2019-12" db="EMBL/GenBank/DDBJ databases">
        <title>Auraticoccus cholistani sp. nov., an actinomycete isolated from soil of Cholistan desert.</title>
        <authorList>
            <person name="Cheema M.T."/>
        </authorList>
    </citation>
    <scope>NUCLEOTIDE SEQUENCE [LARGE SCALE GENOMIC DNA]</scope>
    <source>
        <strain evidence="6 7">F435</strain>
    </source>
</reference>
<keyword evidence="4" id="KW-0812">Transmembrane</keyword>
<comment type="caution">
    <text evidence="6">The sequence shown here is derived from an EMBL/GenBank/DDBJ whole genome shotgun (WGS) entry which is preliminary data.</text>
</comment>
<dbReference type="EMBL" id="WPCU01000004">
    <property type="protein sequence ID" value="MVA75182.1"/>
    <property type="molecule type" value="Genomic_DNA"/>
</dbReference>